<organism evidence="2 3">
    <name type="scientific">Liquidambar formosana</name>
    <name type="common">Formosan gum</name>
    <dbReference type="NCBI Taxonomy" id="63359"/>
    <lineage>
        <taxon>Eukaryota</taxon>
        <taxon>Viridiplantae</taxon>
        <taxon>Streptophyta</taxon>
        <taxon>Embryophyta</taxon>
        <taxon>Tracheophyta</taxon>
        <taxon>Spermatophyta</taxon>
        <taxon>Magnoliopsida</taxon>
        <taxon>eudicotyledons</taxon>
        <taxon>Gunneridae</taxon>
        <taxon>Pentapetalae</taxon>
        <taxon>Saxifragales</taxon>
        <taxon>Altingiaceae</taxon>
        <taxon>Liquidambar</taxon>
    </lineage>
</organism>
<protein>
    <submittedName>
        <fullName evidence="2">Uncharacterized protein</fullName>
    </submittedName>
</protein>
<evidence type="ECO:0000256" key="1">
    <source>
        <dbReference type="SAM" id="MobiDB-lite"/>
    </source>
</evidence>
<evidence type="ECO:0000313" key="3">
    <source>
        <dbReference type="Proteomes" id="UP001415857"/>
    </source>
</evidence>
<proteinExistence type="predicted"/>
<reference evidence="2 3" key="1">
    <citation type="journal article" date="2024" name="Plant J.">
        <title>Genome sequences and population genomics reveal climatic adaptation and genomic divergence between two closely related sweetgum species.</title>
        <authorList>
            <person name="Xu W.Q."/>
            <person name="Ren C.Q."/>
            <person name="Zhang X.Y."/>
            <person name="Comes H.P."/>
            <person name="Liu X.H."/>
            <person name="Li Y.G."/>
            <person name="Kettle C.J."/>
            <person name="Jalonen R."/>
            <person name="Gaisberger H."/>
            <person name="Ma Y.Z."/>
            <person name="Qiu Y.X."/>
        </authorList>
    </citation>
    <scope>NUCLEOTIDE SEQUENCE [LARGE SCALE GENOMIC DNA]</scope>
    <source>
        <strain evidence="2">Hangzhou</strain>
    </source>
</reference>
<dbReference type="EMBL" id="JBBPBK010000005">
    <property type="protein sequence ID" value="KAK9284780.1"/>
    <property type="molecule type" value="Genomic_DNA"/>
</dbReference>
<comment type="caution">
    <text evidence="2">The sequence shown here is derived from an EMBL/GenBank/DDBJ whole genome shotgun (WGS) entry which is preliminary data.</text>
</comment>
<feature type="compositionally biased region" description="Basic residues" evidence="1">
    <location>
        <begin position="190"/>
        <end position="209"/>
    </location>
</feature>
<name>A0AAP0S149_LIQFO</name>
<accession>A0AAP0S149</accession>
<dbReference type="Proteomes" id="UP001415857">
    <property type="component" value="Unassembled WGS sequence"/>
</dbReference>
<sequence>MFVEVCIIWYQSRHDIPGSRSRKGLLGRELSKAEWGASHDRTLGMERVNLYIEFDLRCRGVWGKSRVRLPGCEKARNGPTMELGRSFRLQRDSSLKRLARSNSSLLVSESISSECSRITSYQRLSESMRLTNEYSSHRTQKQRKSRAWGFLTKMFSFKKTDGADEIKQGQVEVEVEVEAEAEAEAEAEKKKRRSSWLPNPKRRWPVQGW</sequence>
<feature type="region of interest" description="Disordered" evidence="1">
    <location>
        <begin position="182"/>
        <end position="209"/>
    </location>
</feature>
<gene>
    <name evidence="2" type="ORF">L1049_023957</name>
</gene>
<dbReference type="AlphaFoldDB" id="A0AAP0S149"/>
<evidence type="ECO:0000313" key="2">
    <source>
        <dbReference type="EMBL" id="KAK9284780.1"/>
    </source>
</evidence>
<keyword evidence="3" id="KW-1185">Reference proteome</keyword>